<dbReference type="Proteomes" id="UP000248168">
    <property type="component" value="Unassembled WGS sequence"/>
</dbReference>
<name>A0A330LCH4_9BACT</name>
<proteinExistence type="predicted"/>
<dbReference type="InParanoid" id="A0A330LCH4"/>
<keyword evidence="2" id="KW-1185">Reference proteome</keyword>
<evidence type="ECO:0000313" key="1">
    <source>
        <dbReference type="EMBL" id="SPP66673.1"/>
    </source>
</evidence>
<gene>
    <name evidence="1" type="ORF">NITLEN_80101</name>
</gene>
<evidence type="ECO:0000313" key="2">
    <source>
        <dbReference type="Proteomes" id="UP000248168"/>
    </source>
</evidence>
<accession>A0A330LCH4</accession>
<reference evidence="2" key="1">
    <citation type="submission" date="2018-04" db="EMBL/GenBank/DDBJ databases">
        <authorList>
            <person name="Lucker S."/>
            <person name="Sakoula D."/>
        </authorList>
    </citation>
    <scope>NUCLEOTIDE SEQUENCE [LARGE SCALE GENOMIC DNA]</scope>
</reference>
<organism evidence="1 2">
    <name type="scientific">Nitrospira lenta</name>
    <dbReference type="NCBI Taxonomy" id="1436998"/>
    <lineage>
        <taxon>Bacteria</taxon>
        <taxon>Pseudomonadati</taxon>
        <taxon>Nitrospirota</taxon>
        <taxon>Nitrospiria</taxon>
        <taxon>Nitrospirales</taxon>
        <taxon>Nitrospiraceae</taxon>
        <taxon>Nitrospira</taxon>
    </lineage>
</organism>
<dbReference type="AlphaFoldDB" id="A0A330LCH4"/>
<dbReference type="EMBL" id="OUNR01000021">
    <property type="protein sequence ID" value="SPP66673.1"/>
    <property type="molecule type" value="Genomic_DNA"/>
</dbReference>
<protein>
    <submittedName>
        <fullName evidence="1">Uncharacterized protein</fullName>
    </submittedName>
</protein>
<sequence>MRGAMRFNQDLQIALEETTRPMNPGLALLSGFLNEHIFSF</sequence>